<comment type="caution">
    <text evidence="2">The sequence shown here is derived from an EMBL/GenBank/DDBJ whole genome shotgun (WGS) entry which is preliminary data.</text>
</comment>
<feature type="chain" id="PRO_5034558289" evidence="1">
    <location>
        <begin position="20"/>
        <end position="287"/>
    </location>
</feature>
<feature type="signal peptide" evidence="1">
    <location>
        <begin position="1"/>
        <end position="19"/>
    </location>
</feature>
<accession>A0A8H5HCA4</accession>
<keyword evidence="1" id="KW-0732">Signal</keyword>
<proteinExistence type="predicted"/>
<name>A0A8H5HCA4_9AGAR</name>
<evidence type="ECO:0000256" key="1">
    <source>
        <dbReference type="SAM" id="SignalP"/>
    </source>
</evidence>
<protein>
    <submittedName>
        <fullName evidence="2">Uncharacterized protein</fullName>
    </submittedName>
</protein>
<organism evidence="2 3">
    <name type="scientific">Collybiopsis confluens</name>
    <dbReference type="NCBI Taxonomy" id="2823264"/>
    <lineage>
        <taxon>Eukaryota</taxon>
        <taxon>Fungi</taxon>
        <taxon>Dikarya</taxon>
        <taxon>Basidiomycota</taxon>
        <taxon>Agaricomycotina</taxon>
        <taxon>Agaricomycetes</taxon>
        <taxon>Agaricomycetidae</taxon>
        <taxon>Agaricales</taxon>
        <taxon>Marasmiineae</taxon>
        <taxon>Omphalotaceae</taxon>
        <taxon>Collybiopsis</taxon>
    </lineage>
</organism>
<dbReference type="EMBL" id="JAACJN010000063">
    <property type="protein sequence ID" value="KAF5380697.1"/>
    <property type="molecule type" value="Genomic_DNA"/>
</dbReference>
<reference evidence="2 3" key="1">
    <citation type="journal article" date="2020" name="ISME J.">
        <title>Uncovering the hidden diversity of litter-decomposition mechanisms in mushroom-forming fungi.</title>
        <authorList>
            <person name="Floudas D."/>
            <person name="Bentzer J."/>
            <person name="Ahren D."/>
            <person name="Johansson T."/>
            <person name="Persson P."/>
            <person name="Tunlid A."/>
        </authorList>
    </citation>
    <scope>NUCLEOTIDE SEQUENCE [LARGE SCALE GENOMIC DNA]</scope>
    <source>
        <strain evidence="2 3">CBS 406.79</strain>
    </source>
</reference>
<evidence type="ECO:0000313" key="3">
    <source>
        <dbReference type="Proteomes" id="UP000518752"/>
    </source>
</evidence>
<keyword evidence="3" id="KW-1185">Reference proteome</keyword>
<dbReference type="OrthoDB" id="2310204at2759"/>
<gene>
    <name evidence="2" type="ORF">D9757_007033</name>
</gene>
<sequence length="287" mass="31773">MLAFILLLIILASSNCVRAFPVNQRYLPMGLLSMLVSQSVKHEGARNKAAQELMDSEIGWVDPRILGGRLLDASGLCFFTTADEGEPLNLIISGNSDPYVLSEAGFSDYIKSLGFSTECLGVHIGNIHQADLGDGNGRHDEQVLARQYYFMGPLAYLWYLLGKSGWYSCSIFWSDFSFFSQSVPCYVGGNHFRAWKQDGHEAASGAWFLGASKEENSRKNHKIIPNGYNIGRDFLVAQAVSSPTHWNSMWWQAELDWVEGLLEPGSEGVNHGIEQDGLVAVLTVSRL</sequence>
<dbReference type="AlphaFoldDB" id="A0A8H5HCA4"/>
<dbReference type="Proteomes" id="UP000518752">
    <property type="component" value="Unassembled WGS sequence"/>
</dbReference>
<evidence type="ECO:0000313" key="2">
    <source>
        <dbReference type="EMBL" id="KAF5380697.1"/>
    </source>
</evidence>